<protein>
    <submittedName>
        <fullName evidence="3">RCC1 and BTB domain-containing protein 1</fullName>
    </submittedName>
</protein>
<dbReference type="SUPFAM" id="SSF50985">
    <property type="entry name" value="RCC1/BLIP-II"/>
    <property type="match status" value="1"/>
</dbReference>
<dbReference type="Pfam" id="PF13540">
    <property type="entry name" value="RCC1_2"/>
    <property type="match status" value="1"/>
</dbReference>
<dbReference type="InterPro" id="IPR000210">
    <property type="entry name" value="BTB/POZ_dom"/>
</dbReference>
<keyword evidence="4" id="KW-1185">Reference proteome</keyword>
<dbReference type="Gene3D" id="2.130.10.30">
    <property type="entry name" value="Regulator of chromosome condensation 1/beta-lactamase-inhibitor protein II"/>
    <property type="match status" value="1"/>
</dbReference>
<feature type="repeat" description="RCC1" evidence="1">
    <location>
        <begin position="198"/>
        <end position="252"/>
    </location>
</feature>
<feature type="domain" description="BTB" evidence="2">
    <location>
        <begin position="369"/>
        <end position="434"/>
    </location>
</feature>
<dbReference type="PROSITE" id="PS50012">
    <property type="entry name" value="RCC1_3"/>
    <property type="match status" value="2"/>
</dbReference>
<dbReference type="PRINTS" id="PR00633">
    <property type="entry name" value="RCCNDNSATION"/>
</dbReference>
<dbReference type="PROSITE" id="PS50097">
    <property type="entry name" value="BTB"/>
    <property type="match status" value="1"/>
</dbReference>
<name>A0ABQ8JNG0_DERPT</name>
<accession>A0ABQ8JNG0</accession>
<organism evidence="3 4">
    <name type="scientific">Dermatophagoides pteronyssinus</name>
    <name type="common">European house dust mite</name>
    <dbReference type="NCBI Taxonomy" id="6956"/>
    <lineage>
        <taxon>Eukaryota</taxon>
        <taxon>Metazoa</taxon>
        <taxon>Ecdysozoa</taxon>
        <taxon>Arthropoda</taxon>
        <taxon>Chelicerata</taxon>
        <taxon>Arachnida</taxon>
        <taxon>Acari</taxon>
        <taxon>Acariformes</taxon>
        <taxon>Sarcoptiformes</taxon>
        <taxon>Astigmata</taxon>
        <taxon>Psoroptidia</taxon>
        <taxon>Analgoidea</taxon>
        <taxon>Pyroglyphidae</taxon>
        <taxon>Dermatophagoidinae</taxon>
        <taxon>Dermatophagoides</taxon>
    </lineage>
</organism>
<reference evidence="3 4" key="1">
    <citation type="journal article" date="2018" name="J. Allergy Clin. Immunol.">
        <title>High-quality assembly of Dermatophagoides pteronyssinus genome and transcriptome reveals a wide range of novel allergens.</title>
        <authorList>
            <person name="Liu X.Y."/>
            <person name="Yang K.Y."/>
            <person name="Wang M.Q."/>
            <person name="Kwok J.S."/>
            <person name="Zeng X."/>
            <person name="Yang Z."/>
            <person name="Xiao X.J."/>
            <person name="Lau C.P."/>
            <person name="Li Y."/>
            <person name="Huang Z.M."/>
            <person name="Ba J.G."/>
            <person name="Yim A.K."/>
            <person name="Ouyang C.Y."/>
            <person name="Ngai S.M."/>
            <person name="Chan T.F."/>
            <person name="Leung E.L."/>
            <person name="Liu L."/>
            <person name="Liu Z.G."/>
            <person name="Tsui S.K."/>
        </authorList>
    </citation>
    <scope>NUCLEOTIDE SEQUENCE [LARGE SCALE GENOMIC DNA]</scope>
    <source>
        <strain evidence="3">Derp</strain>
    </source>
</reference>
<feature type="repeat" description="RCC1" evidence="1">
    <location>
        <begin position="149"/>
        <end position="197"/>
    </location>
</feature>
<comment type="caution">
    <text evidence="3">The sequence shown here is derived from an EMBL/GenBank/DDBJ whole genome shotgun (WGS) entry which is preliminary data.</text>
</comment>
<evidence type="ECO:0000313" key="4">
    <source>
        <dbReference type="Proteomes" id="UP000887458"/>
    </source>
</evidence>
<dbReference type="Gene3D" id="3.30.710.10">
    <property type="entry name" value="Potassium Channel Kv1.1, Chain A"/>
    <property type="match status" value="1"/>
</dbReference>
<dbReference type="PROSITE" id="PS00626">
    <property type="entry name" value="RCC1_2"/>
    <property type="match status" value="2"/>
</dbReference>
<dbReference type="SUPFAM" id="SSF54695">
    <property type="entry name" value="POZ domain"/>
    <property type="match status" value="1"/>
</dbReference>
<dbReference type="PANTHER" id="PTHR45982:SF1">
    <property type="entry name" value="REGULATOR OF CHROMOSOME CONDENSATION"/>
    <property type="match status" value="1"/>
</dbReference>
<dbReference type="EMBL" id="NJHN03000031">
    <property type="protein sequence ID" value="KAH9423990.1"/>
    <property type="molecule type" value="Genomic_DNA"/>
</dbReference>
<evidence type="ECO:0000313" key="3">
    <source>
        <dbReference type="EMBL" id="KAH9423990.1"/>
    </source>
</evidence>
<gene>
    <name evidence="3" type="primary">RCBTB1_4</name>
    <name evidence="3" type="ORF">DERP_005575</name>
</gene>
<dbReference type="PANTHER" id="PTHR45982">
    <property type="entry name" value="REGULATOR OF CHROMOSOME CONDENSATION"/>
    <property type="match status" value="1"/>
</dbReference>
<evidence type="ECO:0000259" key="2">
    <source>
        <dbReference type="PROSITE" id="PS50097"/>
    </source>
</evidence>
<dbReference type="Proteomes" id="UP000887458">
    <property type="component" value="Unassembled WGS sequence"/>
</dbReference>
<dbReference type="SMART" id="SM00225">
    <property type="entry name" value="BTB"/>
    <property type="match status" value="1"/>
</dbReference>
<evidence type="ECO:0000256" key="1">
    <source>
        <dbReference type="PROSITE-ProRule" id="PRU00235"/>
    </source>
</evidence>
<dbReference type="Pfam" id="PF00415">
    <property type="entry name" value="RCC1"/>
    <property type="match status" value="1"/>
</dbReference>
<reference evidence="3 4" key="2">
    <citation type="journal article" date="2022" name="Mol. Biol. Evol.">
        <title>Comparative Genomics Reveals Insights into the Divergent Evolution of Astigmatic Mites and Household Pest Adaptations.</title>
        <authorList>
            <person name="Xiong Q."/>
            <person name="Wan A.T."/>
            <person name="Liu X."/>
            <person name="Fung C.S."/>
            <person name="Xiao X."/>
            <person name="Malainual N."/>
            <person name="Hou J."/>
            <person name="Wang L."/>
            <person name="Wang M."/>
            <person name="Yang K.Y."/>
            <person name="Cui Y."/>
            <person name="Leung E.L."/>
            <person name="Nong W."/>
            <person name="Shin S.K."/>
            <person name="Au S.W."/>
            <person name="Jeong K.Y."/>
            <person name="Chew F.T."/>
            <person name="Hui J.H."/>
            <person name="Leung T.F."/>
            <person name="Tungtrongchitr A."/>
            <person name="Zhong N."/>
            <person name="Liu Z."/>
            <person name="Tsui S.K."/>
        </authorList>
    </citation>
    <scope>NUCLEOTIDE SEQUENCE [LARGE SCALE GENOMIC DNA]</scope>
    <source>
        <strain evidence="3">Derp</strain>
    </source>
</reference>
<dbReference type="Pfam" id="PF00651">
    <property type="entry name" value="BTB"/>
    <property type="match status" value="1"/>
</dbReference>
<dbReference type="InterPro" id="IPR009091">
    <property type="entry name" value="RCC1/BLIP-II"/>
</dbReference>
<dbReference type="InterPro" id="IPR011333">
    <property type="entry name" value="SKP1/BTB/POZ_sf"/>
</dbReference>
<dbReference type="InterPro" id="IPR000408">
    <property type="entry name" value="Reg_chr_condens"/>
</dbReference>
<dbReference type="InterPro" id="IPR051553">
    <property type="entry name" value="Ran_GTPase-activating"/>
</dbReference>
<sequence>MKKSLTDIEVDINLFQSDLKDINREFIRKIVSIFKLSWSASGYLFTTNTATYVYGEAICKWLSLTHDPKLPQNTYILNDNKVIQFDSGKDFVVVLTNDGGVYLARSEYSCWKTFYFTFNCWQSISTKSNDCFEMIACGRNHLLLLRQDGTVFALGSNNYGQSTGNSQSSFKTLVNTGLKNVKIIACGEYHSLAVTNTNEIYSWGYNGYGQLGLGDTNNRTTPSLVSFPNGSTDSPIKNIVAGNQHSLFLLEDGQIFGCGYGQRLINDNMQDAMVPIKISIENVQSVACKNHLNVSMALDQSSQYYAWGIMNDGLFSSPKKLDGPPESFAAASAMINKSPITYGLTSTVNVLQSNNPISFIALLNNPDNYDVEFVIDDKRILASKCYLKIASQYYGRMFSGKWLENTEVVIKDYSYDVYYAYLVMLHNGRIRIDQFNIFQLIDLANCYNDQQLMKQCHTFIQNNLNERTLFTYFPLINKYQLDDVHDILVELTIENVWPKIADNLKTDKTKIVKFLELVLFEQQSLTTEQ</sequence>
<proteinExistence type="predicted"/>